<reference evidence="8 9" key="1">
    <citation type="submission" date="2018-09" db="EMBL/GenBank/DDBJ databases">
        <authorList>
            <person name="Zhu H."/>
        </authorList>
    </citation>
    <scope>NUCLEOTIDE SEQUENCE [LARGE SCALE GENOMIC DNA]</scope>
    <source>
        <strain evidence="8 9">K1W22B-8</strain>
    </source>
</reference>
<dbReference type="GO" id="GO:0008933">
    <property type="term" value="F:peptidoglycan lytic transglycosylase activity"/>
    <property type="evidence" value="ECO:0007669"/>
    <property type="project" value="TreeGrafter"/>
</dbReference>
<dbReference type="Gene3D" id="2.40.240.50">
    <property type="entry name" value="Barwin-like endoglucanases"/>
    <property type="match status" value="1"/>
</dbReference>
<keyword evidence="9" id="KW-1185">Reference proteome</keyword>
<dbReference type="EMBL" id="QYUK01000011">
    <property type="protein sequence ID" value="RJF89663.1"/>
    <property type="molecule type" value="Genomic_DNA"/>
</dbReference>
<dbReference type="Proteomes" id="UP000284605">
    <property type="component" value="Unassembled WGS sequence"/>
</dbReference>
<dbReference type="EC" id="4.2.2.n1" evidence="2"/>
<dbReference type="InterPro" id="IPR005300">
    <property type="entry name" value="MltA_B"/>
</dbReference>
<name>A0A418WI12_9PROT</name>
<evidence type="ECO:0000256" key="1">
    <source>
        <dbReference type="ARBA" id="ARBA00001420"/>
    </source>
</evidence>
<evidence type="ECO:0000259" key="7">
    <source>
        <dbReference type="SMART" id="SM00925"/>
    </source>
</evidence>
<sequence>MLRLRPAHLPARRRRCSTCGGHGPRPAPPPPAPPKLVLEVARFADLPGWTQDAQDQAWPALRLSCERVMKRKPETDLGIGGTAADWTGVCTEVLALAAPDAAAVRAFIEDRFTPVAATNNGDAQGLFTGYYEPELLGAMAPDATYATPLYRRPDDLVQVDLGDFREELKGQRIAGRVQDGRLKPFEDRAKIVEGALGSKGLELIWVASPVDAFFLEIQGSGRVRMADGTIMRVGFDGQNGHPYVALGKVMLEDGLLERGRVSMQSIKAWLNAHPGEAQALMNRNPSYVFFRDLGPGPGPLGAQGVALTPGRSLAVDRKFYPLGLPIWLDATLPAAAEGATPVPLHRLMVGQDTGGAIRGPVRGDVFFGPGAEAERLAGAMKQPGRWWLLLPNAVAARLPAAG</sequence>
<organism evidence="8 9">
    <name type="scientific">Oleomonas cavernae</name>
    <dbReference type="NCBI Taxonomy" id="2320859"/>
    <lineage>
        <taxon>Bacteria</taxon>
        <taxon>Pseudomonadati</taxon>
        <taxon>Pseudomonadota</taxon>
        <taxon>Alphaproteobacteria</taxon>
        <taxon>Acetobacterales</taxon>
        <taxon>Acetobacteraceae</taxon>
        <taxon>Oleomonas</taxon>
    </lineage>
</organism>
<evidence type="ECO:0000256" key="2">
    <source>
        <dbReference type="ARBA" id="ARBA00012587"/>
    </source>
</evidence>
<dbReference type="AlphaFoldDB" id="A0A418WI12"/>
<dbReference type="GO" id="GO:0019867">
    <property type="term" value="C:outer membrane"/>
    <property type="evidence" value="ECO:0007669"/>
    <property type="project" value="InterPro"/>
</dbReference>
<evidence type="ECO:0000313" key="9">
    <source>
        <dbReference type="Proteomes" id="UP000284605"/>
    </source>
</evidence>
<dbReference type="InterPro" id="IPR026044">
    <property type="entry name" value="MltA"/>
</dbReference>
<evidence type="ECO:0000256" key="4">
    <source>
        <dbReference type="ARBA" id="ARBA00023316"/>
    </source>
</evidence>
<evidence type="ECO:0000256" key="3">
    <source>
        <dbReference type="ARBA" id="ARBA00023239"/>
    </source>
</evidence>
<proteinExistence type="predicted"/>
<comment type="catalytic activity">
    <reaction evidence="1">
        <text>Exolytic cleavage of the (1-&gt;4)-beta-glycosidic linkage between N-acetylmuramic acid (MurNAc) and N-acetylglucosamine (GlcNAc) residues in peptidoglycan, from either the reducing or the non-reducing ends of the peptidoglycan chains, with concomitant formation of a 1,6-anhydrobond in the MurNAc residue.</text>
        <dbReference type="EC" id="4.2.2.n1"/>
    </reaction>
</comment>
<comment type="caution">
    <text evidence="8">The sequence shown here is derived from an EMBL/GenBank/DDBJ whole genome shotgun (WGS) entry which is preliminary data.</text>
</comment>
<dbReference type="Pfam" id="PF03562">
    <property type="entry name" value="MltA"/>
    <property type="match status" value="1"/>
</dbReference>
<gene>
    <name evidence="8" type="ORF">D3874_24055</name>
</gene>
<dbReference type="SUPFAM" id="SSF50685">
    <property type="entry name" value="Barwin-like endoglucanases"/>
    <property type="match status" value="1"/>
</dbReference>
<evidence type="ECO:0000313" key="8">
    <source>
        <dbReference type="EMBL" id="RJF89663.1"/>
    </source>
</evidence>
<evidence type="ECO:0000256" key="5">
    <source>
        <dbReference type="ARBA" id="ARBA00030918"/>
    </source>
</evidence>
<dbReference type="PANTHER" id="PTHR30124">
    <property type="entry name" value="MEMBRANE-BOUND LYTIC MUREIN TRANSGLYCOSYLASE A"/>
    <property type="match status" value="1"/>
</dbReference>
<dbReference type="SMART" id="SM00925">
    <property type="entry name" value="MltA"/>
    <property type="match status" value="1"/>
</dbReference>
<evidence type="ECO:0000256" key="6">
    <source>
        <dbReference type="SAM" id="MobiDB-lite"/>
    </source>
</evidence>
<dbReference type="Gene3D" id="2.40.40.10">
    <property type="entry name" value="RlpA-like domain"/>
    <property type="match status" value="1"/>
</dbReference>
<dbReference type="Pfam" id="PF06725">
    <property type="entry name" value="3D"/>
    <property type="match status" value="1"/>
</dbReference>
<dbReference type="GO" id="GO:0004553">
    <property type="term" value="F:hydrolase activity, hydrolyzing O-glycosyl compounds"/>
    <property type="evidence" value="ECO:0007669"/>
    <property type="project" value="InterPro"/>
</dbReference>
<dbReference type="InterPro" id="IPR036908">
    <property type="entry name" value="RlpA-like_sf"/>
</dbReference>
<dbReference type="GO" id="GO:0009254">
    <property type="term" value="P:peptidoglycan turnover"/>
    <property type="evidence" value="ECO:0007669"/>
    <property type="project" value="InterPro"/>
</dbReference>
<dbReference type="PIRSF" id="PIRSF019422">
    <property type="entry name" value="MltA"/>
    <property type="match status" value="1"/>
</dbReference>
<dbReference type="CDD" id="cd14485">
    <property type="entry name" value="mltA_like_LT_A"/>
    <property type="match status" value="1"/>
</dbReference>
<accession>A0A418WI12</accession>
<feature type="domain" description="Lytic transglycosylase MltA" evidence="7">
    <location>
        <begin position="134"/>
        <end position="291"/>
    </location>
</feature>
<dbReference type="OrthoDB" id="9783686at2"/>
<dbReference type="InterPro" id="IPR010611">
    <property type="entry name" value="3D_dom"/>
</dbReference>
<dbReference type="GO" id="GO:0009253">
    <property type="term" value="P:peptidoglycan catabolic process"/>
    <property type="evidence" value="ECO:0007669"/>
    <property type="project" value="TreeGrafter"/>
</dbReference>
<dbReference type="CDD" id="cd14668">
    <property type="entry name" value="mlta_B"/>
    <property type="match status" value="1"/>
</dbReference>
<keyword evidence="3" id="KW-0456">Lyase</keyword>
<dbReference type="PANTHER" id="PTHR30124:SF0">
    <property type="entry name" value="MEMBRANE-BOUND LYTIC MUREIN TRANSGLYCOSYLASE A"/>
    <property type="match status" value="1"/>
</dbReference>
<protein>
    <recommendedName>
        <fullName evidence="2">peptidoglycan lytic exotransglycosylase</fullName>
        <ecNumber evidence="2">4.2.2.n1</ecNumber>
    </recommendedName>
    <alternativeName>
        <fullName evidence="5">Murein hydrolase A</fullName>
    </alternativeName>
</protein>
<dbReference type="GO" id="GO:0071555">
    <property type="term" value="P:cell wall organization"/>
    <property type="evidence" value="ECO:0007669"/>
    <property type="project" value="UniProtKB-KW"/>
</dbReference>
<keyword evidence="4" id="KW-0961">Cell wall biogenesis/degradation</keyword>
<feature type="region of interest" description="Disordered" evidence="6">
    <location>
        <begin position="1"/>
        <end position="33"/>
    </location>
</feature>